<sequence>MAYSNIKVSLSADIQDVWEFVTNLNQQLWRRDVASVEILDEKTFIEHTPEGYQTTFTITVKDPFQRYEFNMENTNMKGHWVGVFTYHDGITTLDFTENVEAKKIFMKPFVKGYLKKQQTNYINDLKNILSQTNKMKEQ</sequence>
<organism evidence="1 2">
    <name type="scientific">Longibaculum muris</name>
    <dbReference type="NCBI Taxonomy" id="1796628"/>
    <lineage>
        <taxon>Bacteria</taxon>
        <taxon>Bacillati</taxon>
        <taxon>Bacillota</taxon>
        <taxon>Erysipelotrichia</taxon>
        <taxon>Erysipelotrichales</taxon>
        <taxon>Coprobacillaceae</taxon>
        <taxon>Longibaculum</taxon>
    </lineage>
</organism>
<gene>
    <name evidence="1" type="ORF">EDD60_101382</name>
</gene>
<protein>
    <recommendedName>
        <fullName evidence="3">Polyketide cyclase/dehydrase/lipid transport protein</fullName>
    </recommendedName>
</protein>
<evidence type="ECO:0008006" key="3">
    <source>
        <dbReference type="Google" id="ProtNLM"/>
    </source>
</evidence>
<evidence type="ECO:0000313" key="2">
    <source>
        <dbReference type="Proteomes" id="UP000295515"/>
    </source>
</evidence>
<dbReference type="GeneID" id="98914199"/>
<dbReference type="AlphaFoldDB" id="A0A4R3Z9I2"/>
<dbReference type="RefSeq" id="WP_066444811.1">
    <property type="nucleotide sequence ID" value="NZ_JANKBF010000002.1"/>
</dbReference>
<dbReference type="CDD" id="cd07812">
    <property type="entry name" value="SRPBCC"/>
    <property type="match status" value="1"/>
</dbReference>
<dbReference type="Gene3D" id="3.30.530.20">
    <property type="match status" value="1"/>
</dbReference>
<name>A0A4R3Z9I2_9FIRM</name>
<dbReference type="Proteomes" id="UP000295515">
    <property type="component" value="Unassembled WGS sequence"/>
</dbReference>
<proteinExistence type="predicted"/>
<dbReference type="InterPro" id="IPR023393">
    <property type="entry name" value="START-like_dom_sf"/>
</dbReference>
<dbReference type="EMBL" id="SMCQ01000001">
    <property type="protein sequence ID" value="TCW03075.1"/>
    <property type="molecule type" value="Genomic_DNA"/>
</dbReference>
<comment type="caution">
    <text evidence="1">The sequence shown here is derived from an EMBL/GenBank/DDBJ whole genome shotgun (WGS) entry which is preliminary data.</text>
</comment>
<evidence type="ECO:0000313" key="1">
    <source>
        <dbReference type="EMBL" id="TCW03075.1"/>
    </source>
</evidence>
<reference evidence="1 2" key="1">
    <citation type="submission" date="2019-03" db="EMBL/GenBank/DDBJ databases">
        <title>Genomic Encyclopedia of Type Strains, Phase IV (KMG-IV): sequencing the most valuable type-strain genomes for metagenomic binning, comparative biology and taxonomic classification.</title>
        <authorList>
            <person name="Goeker M."/>
        </authorList>
    </citation>
    <scope>NUCLEOTIDE SEQUENCE [LARGE SCALE GENOMIC DNA]</scope>
    <source>
        <strain evidence="1 2">DSM 29487</strain>
    </source>
</reference>
<dbReference type="SUPFAM" id="SSF55961">
    <property type="entry name" value="Bet v1-like"/>
    <property type="match status" value="1"/>
</dbReference>
<keyword evidence="2" id="KW-1185">Reference proteome</keyword>
<accession>A0A4R3Z9I2</accession>